<evidence type="ECO:0000256" key="5">
    <source>
        <dbReference type="ARBA" id="ARBA00022801"/>
    </source>
</evidence>
<evidence type="ECO:0000256" key="2">
    <source>
        <dbReference type="ARBA" id="ARBA00001946"/>
    </source>
</evidence>
<dbReference type="InterPro" id="IPR000086">
    <property type="entry name" value="NUDIX_hydrolase_dom"/>
</dbReference>
<dbReference type="SUPFAM" id="SSF55811">
    <property type="entry name" value="Nudix"/>
    <property type="match status" value="1"/>
</dbReference>
<evidence type="ECO:0000256" key="7">
    <source>
        <dbReference type="ARBA" id="ARBA00023211"/>
    </source>
</evidence>
<organism evidence="10 11">
    <name type="scientific">Rhodococcus chondri</name>
    <dbReference type="NCBI Taxonomy" id="3065941"/>
    <lineage>
        <taxon>Bacteria</taxon>
        <taxon>Bacillati</taxon>
        <taxon>Actinomycetota</taxon>
        <taxon>Actinomycetes</taxon>
        <taxon>Mycobacteriales</taxon>
        <taxon>Nocardiaceae</taxon>
        <taxon>Rhodococcus</taxon>
    </lineage>
</organism>
<evidence type="ECO:0000256" key="3">
    <source>
        <dbReference type="ARBA" id="ARBA00005582"/>
    </source>
</evidence>
<protein>
    <submittedName>
        <fullName evidence="10">CoA pyrophosphatase</fullName>
        <ecNumber evidence="10">3.6.1.55</ecNumber>
    </submittedName>
</protein>
<comment type="cofactor">
    <cofactor evidence="2">
        <name>Mg(2+)</name>
        <dbReference type="ChEBI" id="CHEBI:18420"/>
    </cofactor>
</comment>
<evidence type="ECO:0000256" key="1">
    <source>
        <dbReference type="ARBA" id="ARBA00001936"/>
    </source>
</evidence>
<evidence type="ECO:0000259" key="9">
    <source>
        <dbReference type="PROSITE" id="PS51462"/>
    </source>
</evidence>
<dbReference type="Pfam" id="PF00293">
    <property type="entry name" value="NUDIX"/>
    <property type="match status" value="1"/>
</dbReference>
<dbReference type="InterPro" id="IPR045121">
    <property type="entry name" value="CoAse"/>
</dbReference>
<dbReference type="RefSeq" id="WP_330153516.1">
    <property type="nucleotide sequence ID" value="NZ_JAUZMZ010000123.1"/>
</dbReference>
<dbReference type="PANTHER" id="PTHR12992:SF11">
    <property type="entry name" value="MITOCHONDRIAL COENZYME A DIPHOSPHATASE NUDT8"/>
    <property type="match status" value="1"/>
</dbReference>
<proteinExistence type="inferred from homology"/>
<gene>
    <name evidence="10" type="ORF">Q8814_18845</name>
</gene>
<comment type="cofactor">
    <cofactor evidence="1">
        <name>Mn(2+)</name>
        <dbReference type="ChEBI" id="CHEBI:29035"/>
    </cofactor>
</comment>
<evidence type="ECO:0000256" key="6">
    <source>
        <dbReference type="ARBA" id="ARBA00022842"/>
    </source>
</evidence>
<accession>A0ABU7JVT4</accession>
<dbReference type="PRINTS" id="PR00502">
    <property type="entry name" value="NUDIXFAMILY"/>
</dbReference>
<dbReference type="PROSITE" id="PS51462">
    <property type="entry name" value="NUDIX"/>
    <property type="match status" value="1"/>
</dbReference>
<sequence>MQAPNAPDSANALERDAVKAALDGFESRRIPLDGRRHAAVVVAVLDDGAGNPVMPLTRRPTRLRAHPGQFALPGGRLDPGETADEAALRELHEELGLQAESGHILGRLDDYITRSGYVMSPFVVWSETTIADLKPSPDEVDVLFSVTSRELDAEPRFVSIPESDKPVIQWPFRGHLIHAPTAAVVYQFREVVLRRRHTRVDGLEQPVFAWR</sequence>
<dbReference type="EC" id="3.6.1.55" evidence="10"/>
<keyword evidence="6" id="KW-0460">Magnesium</keyword>
<evidence type="ECO:0000313" key="11">
    <source>
        <dbReference type="Proteomes" id="UP001331936"/>
    </source>
</evidence>
<dbReference type="InterPro" id="IPR020476">
    <property type="entry name" value="Nudix_hydrolase"/>
</dbReference>
<dbReference type="GO" id="GO:0035539">
    <property type="term" value="F:8-oxo-7,8-dihydrodeoxyguanosine triphosphate pyrophosphatase activity"/>
    <property type="evidence" value="ECO:0007669"/>
    <property type="project" value="UniProtKB-EC"/>
</dbReference>
<dbReference type="Proteomes" id="UP001331936">
    <property type="component" value="Unassembled WGS sequence"/>
</dbReference>
<evidence type="ECO:0000256" key="4">
    <source>
        <dbReference type="ARBA" id="ARBA00022723"/>
    </source>
</evidence>
<feature type="domain" description="Nudix hydrolase" evidence="9">
    <location>
        <begin position="35"/>
        <end position="173"/>
    </location>
</feature>
<keyword evidence="7" id="KW-0464">Manganese</keyword>
<comment type="caution">
    <text evidence="10">The sequence shown here is derived from an EMBL/GenBank/DDBJ whole genome shotgun (WGS) entry which is preliminary data.</text>
</comment>
<dbReference type="PROSITE" id="PS00893">
    <property type="entry name" value="NUDIX_BOX"/>
    <property type="match status" value="1"/>
</dbReference>
<keyword evidence="11" id="KW-1185">Reference proteome</keyword>
<dbReference type="PANTHER" id="PTHR12992">
    <property type="entry name" value="NUDIX HYDROLASE"/>
    <property type="match status" value="1"/>
</dbReference>
<reference evidence="10 11" key="1">
    <citation type="submission" date="2023-08" db="EMBL/GenBank/DDBJ databases">
        <authorList>
            <person name="Girao M."/>
            <person name="Carvalho M.F."/>
        </authorList>
    </citation>
    <scope>NUCLEOTIDE SEQUENCE [LARGE SCALE GENOMIC DNA]</scope>
    <source>
        <strain evidence="10 11">CC-R104</strain>
    </source>
</reference>
<keyword evidence="5 8" id="KW-0378">Hydrolase</keyword>
<dbReference type="InterPro" id="IPR020084">
    <property type="entry name" value="NUDIX_hydrolase_CS"/>
</dbReference>
<evidence type="ECO:0000256" key="8">
    <source>
        <dbReference type="RuleBase" id="RU003476"/>
    </source>
</evidence>
<evidence type="ECO:0000313" key="10">
    <source>
        <dbReference type="EMBL" id="MEE2034144.1"/>
    </source>
</evidence>
<comment type="similarity">
    <text evidence="3 8">Belongs to the Nudix hydrolase family.</text>
</comment>
<dbReference type="EMBL" id="JAUZMZ010000123">
    <property type="protein sequence ID" value="MEE2034144.1"/>
    <property type="molecule type" value="Genomic_DNA"/>
</dbReference>
<dbReference type="CDD" id="cd03426">
    <property type="entry name" value="NUDIX_CoAse_Nudt7"/>
    <property type="match status" value="1"/>
</dbReference>
<dbReference type="InterPro" id="IPR015797">
    <property type="entry name" value="NUDIX_hydrolase-like_dom_sf"/>
</dbReference>
<dbReference type="Gene3D" id="3.90.79.10">
    <property type="entry name" value="Nucleoside Triphosphate Pyrophosphohydrolase"/>
    <property type="match status" value="1"/>
</dbReference>
<name>A0ABU7JVT4_9NOCA</name>
<keyword evidence="4" id="KW-0479">Metal-binding</keyword>